<evidence type="ECO:0000256" key="2">
    <source>
        <dbReference type="ARBA" id="ARBA00000625"/>
    </source>
</evidence>
<evidence type="ECO:0000313" key="16">
    <source>
        <dbReference type="Proteomes" id="UP001595696"/>
    </source>
</evidence>
<feature type="region of interest" description="Disordered" evidence="13">
    <location>
        <begin position="145"/>
        <end position="165"/>
    </location>
</feature>
<dbReference type="InterPro" id="IPR023213">
    <property type="entry name" value="CAT-like_dom_sf"/>
</dbReference>
<dbReference type="SUPFAM" id="SSF52777">
    <property type="entry name" value="CoA-dependent acyltransferases"/>
    <property type="match status" value="2"/>
</dbReference>
<feature type="compositionally biased region" description="Pro residues" evidence="13">
    <location>
        <begin position="150"/>
        <end position="159"/>
    </location>
</feature>
<evidence type="ECO:0000256" key="6">
    <source>
        <dbReference type="ARBA" id="ARBA00013449"/>
    </source>
</evidence>
<gene>
    <name evidence="15" type="ORF">ACFO0B_29800</name>
</gene>
<dbReference type="Proteomes" id="UP001595696">
    <property type="component" value="Unassembled WGS sequence"/>
</dbReference>
<feature type="domain" description="Phthiocerol/phthiodiolone dimycocerosyl transferase C-terminal" evidence="14">
    <location>
        <begin position="166"/>
        <end position="355"/>
    </location>
</feature>
<dbReference type="Gene3D" id="3.30.559.10">
    <property type="entry name" value="Chloramphenicol acetyltransferase-like domain"/>
    <property type="match status" value="1"/>
</dbReference>
<evidence type="ECO:0000256" key="10">
    <source>
        <dbReference type="ARBA" id="ARBA00030465"/>
    </source>
</evidence>
<comment type="catalytic activity">
    <reaction evidence="3">
        <text>2 a mycocerosyl-[mycocerosic acid synthase] + a phthiodiolone = a dimycocerosyl phthiodiolone + 2 holo-[mycocerosic acid synthase].</text>
        <dbReference type="EC" id="2.3.1.282"/>
    </reaction>
</comment>
<accession>A0ABV8E3S1</accession>
<sequence>MSGAVNIRVLRRAFADLQASYPILRCRIAADPALLLAPRGRAPRLWLATGDPAVVSLPRRALRPDRALGYLDVVRDRGLARVTLYVHHAVADAGHCLALFARLWELYTERAEYGRVTVLEHPLPLPLEQHVLDSGLSRAGVSGLENVIAPAPPPPPPAGHTPGPQALARPYRLVLDQAATARLTGFARAHGVSMNGVVTAALLRAFAELAPARGPVGCVYPVDLRSRLGRRVDAVGGTNMAGLTGFAAGIDRADDPIELAQRVSSTLQHDLAEGIVQQSVLHFPDFYGDRRVHSLAGHVAITNTGAVRPFTVPAGLHLTDYEIVYLSAHPRPSAGASAAVTFLVYTYAGRLSVGVLGGGDPERMAAAVRAELDLLVEGVPVA</sequence>
<keyword evidence="7" id="KW-0443">Lipid metabolism</keyword>
<proteinExistence type="inferred from homology"/>
<evidence type="ECO:0000256" key="5">
    <source>
        <dbReference type="ARBA" id="ARBA00012866"/>
    </source>
</evidence>
<name>A0ABV8E3S1_9NOCA</name>
<keyword evidence="16" id="KW-1185">Reference proteome</keyword>
<keyword evidence="7" id="KW-0444">Lipid biosynthesis</keyword>
<evidence type="ECO:0000256" key="3">
    <source>
        <dbReference type="ARBA" id="ARBA00001907"/>
    </source>
</evidence>
<comment type="caution">
    <text evidence="15">The sequence shown here is derived from an EMBL/GenBank/DDBJ whole genome shotgun (WGS) entry which is preliminary data.</text>
</comment>
<dbReference type="EMBL" id="JBHSAX010000033">
    <property type="protein sequence ID" value="MFC3966201.1"/>
    <property type="molecule type" value="Genomic_DNA"/>
</dbReference>
<dbReference type="EC" id="2.3.1.282" evidence="5"/>
<keyword evidence="8" id="KW-0808">Transferase</keyword>
<dbReference type="Pfam" id="PF16911">
    <property type="entry name" value="PapA_C"/>
    <property type="match status" value="1"/>
</dbReference>
<protein>
    <recommendedName>
        <fullName evidence="6">Phthiocerol/phthiodiolone dimycocerosyl transferase</fullName>
        <ecNumber evidence="5">2.3.1.282</ecNumber>
    </recommendedName>
    <alternativeName>
        <fullName evidence="12">Acyltransferase PapA5</fullName>
    </alternativeName>
    <alternativeName>
        <fullName evidence="10">Phthiocerol/phthiodiolone O-acyltransferase</fullName>
    </alternativeName>
    <alternativeName>
        <fullName evidence="11">Polyketide synthase-associated protein A5</fullName>
    </alternativeName>
</protein>
<evidence type="ECO:0000256" key="1">
    <source>
        <dbReference type="ARBA" id="ARBA00000026"/>
    </source>
</evidence>
<evidence type="ECO:0000256" key="13">
    <source>
        <dbReference type="SAM" id="MobiDB-lite"/>
    </source>
</evidence>
<organism evidence="15 16">
    <name type="scientific">Nocardia jiangsuensis</name>
    <dbReference type="NCBI Taxonomy" id="1691563"/>
    <lineage>
        <taxon>Bacteria</taxon>
        <taxon>Bacillati</taxon>
        <taxon>Actinomycetota</taxon>
        <taxon>Actinomycetes</taxon>
        <taxon>Mycobacteriales</taxon>
        <taxon>Nocardiaceae</taxon>
        <taxon>Nocardia</taxon>
    </lineage>
</organism>
<comment type="catalytic activity">
    <reaction evidence="1">
        <text>2 a mycocerosyl-[mycocerosic acid synthase] + a phthiocerol = a dimycocerosyl phthiocerol + 2 holo-[mycocerosic acid synthase].</text>
        <dbReference type="EC" id="2.3.1.282"/>
    </reaction>
</comment>
<comment type="similarity">
    <text evidence="4">Belongs to the acyltransferase PapA5 family.</text>
</comment>
<dbReference type="GO" id="GO:0016746">
    <property type="term" value="F:acyltransferase activity"/>
    <property type="evidence" value="ECO:0007669"/>
    <property type="project" value="UniProtKB-KW"/>
</dbReference>
<evidence type="ECO:0000256" key="4">
    <source>
        <dbReference type="ARBA" id="ARBA00006558"/>
    </source>
</evidence>
<dbReference type="Gene3D" id="3.30.559.30">
    <property type="entry name" value="Nonribosomal peptide synthetase, condensation domain"/>
    <property type="match status" value="1"/>
</dbReference>
<dbReference type="InterPro" id="IPR031641">
    <property type="entry name" value="PapA_C"/>
</dbReference>
<evidence type="ECO:0000256" key="8">
    <source>
        <dbReference type="ARBA" id="ARBA00022679"/>
    </source>
</evidence>
<evidence type="ECO:0000259" key="14">
    <source>
        <dbReference type="Pfam" id="PF16911"/>
    </source>
</evidence>
<evidence type="ECO:0000256" key="12">
    <source>
        <dbReference type="ARBA" id="ARBA00033407"/>
    </source>
</evidence>
<evidence type="ECO:0000256" key="9">
    <source>
        <dbReference type="ARBA" id="ARBA00023315"/>
    </source>
</evidence>
<dbReference type="RefSeq" id="WP_378616712.1">
    <property type="nucleotide sequence ID" value="NZ_JBHSAX010000033.1"/>
</dbReference>
<evidence type="ECO:0000256" key="7">
    <source>
        <dbReference type="ARBA" id="ARBA00022516"/>
    </source>
</evidence>
<reference evidence="16" key="1">
    <citation type="journal article" date="2019" name="Int. J. Syst. Evol. Microbiol.">
        <title>The Global Catalogue of Microorganisms (GCM) 10K type strain sequencing project: providing services to taxonomists for standard genome sequencing and annotation.</title>
        <authorList>
            <consortium name="The Broad Institute Genomics Platform"/>
            <consortium name="The Broad Institute Genome Sequencing Center for Infectious Disease"/>
            <person name="Wu L."/>
            <person name="Ma J."/>
        </authorList>
    </citation>
    <scope>NUCLEOTIDE SEQUENCE [LARGE SCALE GENOMIC DNA]</scope>
    <source>
        <strain evidence="16">CGMCC 4.7330</strain>
    </source>
</reference>
<evidence type="ECO:0000313" key="15">
    <source>
        <dbReference type="EMBL" id="MFC3966201.1"/>
    </source>
</evidence>
<comment type="catalytic activity">
    <reaction evidence="2">
        <text>2 a mycocerosyl-[mycocerosic acid synthase] + a phenolphthiocerol = a dimycocerosyl phenolphthiocerol + 2 holo-[mycocerosic acid synthase].</text>
        <dbReference type="EC" id="2.3.1.282"/>
    </reaction>
</comment>
<evidence type="ECO:0000256" key="11">
    <source>
        <dbReference type="ARBA" id="ARBA00032317"/>
    </source>
</evidence>
<keyword evidence="9 15" id="KW-0012">Acyltransferase</keyword>